<protein>
    <recommendedName>
        <fullName evidence="3">MoaB/Mog domain-containing protein</fullName>
    </recommendedName>
</protein>
<dbReference type="Pfam" id="PF00994">
    <property type="entry name" value="MoCF_biosynth"/>
    <property type="match status" value="1"/>
</dbReference>
<dbReference type="Gene3D" id="3.40.980.10">
    <property type="entry name" value="MoaB/Mog-like domain"/>
    <property type="match status" value="1"/>
</dbReference>
<dbReference type="Proteomes" id="UP001460270">
    <property type="component" value="Unassembled WGS sequence"/>
</dbReference>
<dbReference type="SMART" id="SM00852">
    <property type="entry name" value="MoCF_biosynth"/>
    <property type="match status" value="1"/>
</dbReference>
<proteinExistence type="inferred from homology"/>
<comment type="similarity">
    <text evidence="1">In the N-terminal section; belongs to the MoaB/Mog family.</text>
</comment>
<comment type="caution">
    <text evidence="4">The sequence shown here is derived from an EMBL/GenBank/DDBJ whole genome shotgun (WGS) entry which is preliminary data.</text>
</comment>
<dbReference type="InterPro" id="IPR036425">
    <property type="entry name" value="MoaB/Mog-like_dom_sf"/>
</dbReference>
<dbReference type="EMBL" id="JBBPFD010000019">
    <property type="protein sequence ID" value="KAK7885934.1"/>
    <property type="molecule type" value="Genomic_DNA"/>
</dbReference>
<feature type="region of interest" description="Disordered" evidence="2">
    <location>
        <begin position="366"/>
        <end position="389"/>
    </location>
</feature>
<evidence type="ECO:0000259" key="3">
    <source>
        <dbReference type="SMART" id="SM00852"/>
    </source>
</evidence>
<evidence type="ECO:0000256" key="1">
    <source>
        <dbReference type="ARBA" id="ARBA00007589"/>
    </source>
</evidence>
<evidence type="ECO:0000313" key="4">
    <source>
        <dbReference type="EMBL" id="KAK7885934.1"/>
    </source>
</evidence>
<evidence type="ECO:0000256" key="2">
    <source>
        <dbReference type="SAM" id="MobiDB-lite"/>
    </source>
</evidence>
<dbReference type="InterPro" id="IPR001453">
    <property type="entry name" value="MoaB/Mog_dom"/>
</dbReference>
<dbReference type="InterPro" id="IPR056596">
    <property type="entry name" value="FLAD1_M"/>
</dbReference>
<evidence type="ECO:0000313" key="5">
    <source>
        <dbReference type="Proteomes" id="UP001460270"/>
    </source>
</evidence>
<dbReference type="InterPro" id="IPR050101">
    <property type="entry name" value="CinA"/>
</dbReference>
<gene>
    <name evidence="4" type="ORF">WMY93_025555</name>
</gene>
<organism evidence="4 5">
    <name type="scientific">Mugilogobius chulae</name>
    <name type="common">yellowstripe goby</name>
    <dbReference type="NCBI Taxonomy" id="88201"/>
    <lineage>
        <taxon>Eukaryota</taxon>
        <taxon>Metazoa</taxon>
        <taxon>Chordata</taxon>
        <taxon>Craniata</taxon>
        <taxon>Vertebrata</taxon>
        <taxon>Euteleostomi</taxon>
        <taxon>Actinopterygii</taxon>
        <taxon>Neopterygii</taxon>
        <taxon>Teleostei</taxon>
        <taxon>Neoteleostei</taxon>
        <taxon>Acanthomorphata</taxon>
        <taxon>Gobiaria</taxon>
        <taxon>Gobiiformes</taxon>
        <taxon>Gobioidei</taxon>
        <taxon>Gobiidae</taxon>
        <taxon>Gobionellinae</taxon>
        <taxon>Mugilogobius</taxon>
    </lineage>
</organism>
<accession>A0AAW0MYH3</accession>
<dbReference type="PANTHER" id="PTHR13939">
    <property type="entry name" value="NICOTINAMIDE-NUCLEOTIDE AMIDOHYDROLASE PNCC"/>
    <property type="match status" value="1"/>
</dbReference>
<dbReference type="Pfam" id="PF24102">
    <property type="entry name" value="FLAD1_M"/>
    <property type="match status" value="1"/>
</dbReference>
<dbReference type="SUPFAM" id="SSF53218">
    <property type="entry name" value="Molybdenum cofactor biosynthesis proteins"/>
    <property type="match status" value="1"/>
</dbReference>
<dbReference type="GO" id="GO:0090407">
    <property type="term" value="P:organophosphate biosynthetic process"/>
    <property type="evidence" value="ECO:0007669"/>
    <property type="project" value="UniProtKB-ARBA"/>
</dbReference>
<name>A0AAW0MYH3_9GOBI</name>
<dbReference type="GO" id="GO:0006796">
    <property type="term" value="P:phosphate-containing compound metabolic process"/>
    <property type="evidence" value="ECO:0007669"/>
    <property type="project" value="UniProtKB-ARBA"/>
</dbReference>
<dbReference type="AlphaFoldDB" id="A0AAW0MYH3"/>
<keyword evidence="5" id="KW-1185">Reference proteome</keyword>
<dbReference type="PANTHER" id="PTHR13939:SF0">
    <property type="entry name" value="NMN AMIDOHYDROLASE-LIKE PROTEIN YFAY"/>
    <property type="match status" value="1"/>
</dbReference>
<feature type="domain" description="MoaB/Mog" evidence="3">
    <location>
        <begin position="47"/>
        <end position="213"/>
    </location>
</feature>
<reference evidence="5" key="1">
    <citation type="submission" date="2024-04" db="EMBL/GenBank/DDBJ databases">
        <title>Salinicola lusitanus LLJ914,a marine bacterium isolated from the Okinawa Trough.</title>
        <authorList>
            <person name="Li J."/>
        </authorList>
    </citation>
    <scope>NUCLEOTIDE SEQUENCE [LARGE SCALE GENOMIC DNA]</scope>
</reference>
<dbReference type="CDD" id="cd00885">
    <property type="entry name" value="cinA"/>
    <property type="match status" value="1"/>
</dbReference>
<sequence length="389" mass="42102">MLIVGLQQLSRAAVRARRLASHLCSATMATTDCPSSPVANGDTPTAAIVIIGDEILKGHTVDTNSAFLARKLRKLGVSVQRITVIPDVQEVISKEVALLSPQYTHVITSGGIGPTHDDVTFESIAKAFQEELHPHPELSRLVKEFFGTVDKDSAAMKLAMVPQSAKLNYGTDPQTGKVLRYPLVSVHNVYIFPGIPSLLERAFNGLEHLFVSSGTTFHTREVFVDADEAEIAPVLTRLQGVWGRMVALGSYPNWLSNYHRVRLVLDSNSTEEVEKARAQLLDALPEGSVVPLVTDPVSIATAEVYSLSNNGSPLGDKVKSAFKPSRQRWICIPLKNSVWVSTEAKTAQLCSICSTLRLNGANGEVSTRHNKKIRPGADLCGGQHPSGAQ</sequence>